<dbReference type="Pfam" id="PF07167">
    <property type="entry name" value="PhaC_N"/>
    <property type="match status" value="1"/>
</dbReference>
<keyword evidence="2" id="KW-0963">Cytoplasm</keyword>
<evidence type="ECO:0000256" key="2">
    <source>
        <dbReference type="ARBA" id="ARBA00022490"/>
    </source>
</evidence>
<evidence type="ECO:0000259" key="5">
    <source>
        <dbReference type="Pfam" id="PF07167"/>
    </source>
</evidence>
<gene>
    <name evidence="6" type="ORF">CR492_19510</name>
</gene>
<dbReference type="PANTHER" id="PTHR36837:SF5">
    <property type="entry name" value="POLY-3-HYDROXYBUTYRATE SYNTHASE"/>
    <property type="match status" value="1"/>
</dbReference>
<evidence type="ECO:0000313" key="6">
    <source>
        <dbReference type="EMBL" id="PNG24280.1"/>
    </source>
</evidence>
<dbReference type="AlphaFoldDB" id="A0A2J7TBY4"/>
<dbReference type="EMBL" id="PDZR01000039">
    <property type="protein sequence ID" value="PNG24280.1"/>
    <property type="molecule type" value="Genomic_DNA"/>
</dbReference>
<sequence length="597" mass="65917">MRKLAAFRGREPHLDDKASKFEIVRPSALQTSAAAPASASEVAFPAGGAVIAEMMQDAARIGAAIATRPWSFIQMQVDAWTDQLDLLEYVLRRASGQPAEPIAKPAHDDRRFKDVEWSKAPLYDAIKQNYLLAVSRANRALEGVHGLDDELRQRADFYLRQICDALAPTNFAITNPEVMRATLSGGGANLFRGAQRLADDIVRGGGRLNPELSDRSAFDVGRNLATTPGKVIYENDLMQLIQYDAATEQVRRVPVLIVPSWINKFYVLDLSERNSFVRWLVGEGHTVFIISWINPDSRHADKTFGDYMALGPLAALEEITRVTGEPSVNAVGYCIGGTLLATTLVVMASRGDKRIASATYFATLVDFTDPGDMAVFTSEAHLATLAKEMAANGYLDARVMADTFNLLKANDLIWSTTIKSYLLGKDPVPFDLLFWNSDATRMPGGVHTFFLRNMYRDNRLVVAGGIAVNGAPVDMRKVDTPCFILSTREDHIAPWRSTYAATRLFRGDTTFVLAGSGHVAGVINPPVSNKYSYWTNDALPEDAEEWLAGATENVGSWWSHWQEWLARHSGDRMPARRTAGQTPTRIEDAPGRYVKVT</sequence>
<evidence type="ECO:0000313" key="7">
    <source>
        <dbReference type="Proteomes" id="UP000236286"/>
    </source>
</evidence>
<dbReference type="InterPro" id="IPR029058">
    <property type="entry name" value="AB_hydrolase_fold"/>
</dbReference>
<dbReference type="PANTHER" id="PTHR36837">
    <property type="entry name" value="POLY(3-HYDROXYALKANOATE) POLYMERASE SUBUNIT PHAC"/>
    <property type="match status" value="1"/>
</dbReference>
<protein>
    <submittedName>
        <fullName evidence="6">Class I poly(R)-hydroxyalkanoic acid synthase</fullName>
    </submittedName>
</protein>
<evidence type="ECO:0000256" key="4">
    <source>
        <dbReference type="ARBA" id="ARBA00023315"/>
    </source>
</evidence>
<accession>A0A2J7TBY4</accession>
<dbReference type="Gene3D" id="3.40.50.1820">
    <property type="entry name" value="alpha/beta hydrolase"/>
    <property type="match status" value="1"/>
</dbReference>
<organism evidence="6 7">
    <name type="scientific">Methylocella silvestris</name>
    <dbReference type="NCBI Taxonomy" id="199596"/>
    <lineage>
        <taxon>Bacteria</taxon>
        <taxon>Pseudomonadati</taxon>
        <taxon>Pseudomonadota</taxon>
        <taxon>Alphaproteobacteria</taxon>
        <taxon>Hyphomicrobiales</taxon>
        <taxon>Beijerinckiaceae</taxon>
        <taxon>Methylocella</taxon>
    </lineage>
</organism>
<dbReference type="Proteomes" id="UP000236286">
    <property type="component" value="Unassembled WGS sequence"/>
</dbReference>
<dbReference type="GO" id="GO:0042619">
    <property type="term" value="P:poly-hydroxybutyrate biosynthetic process"/>
    <property type="evidence" value="ECO:0007669"/>
    <property type="project" value="InterPro"/>
</dbReference>
<proteinExistence type="predicted"/>
<keyword evidence="4" id="KW-0012">Acyltransferase</keyword>
<reference evidence="6 7" key="1">
    <citation type="submission" date="2017-10" db="EMBL/GenBank/DDBJ databases">
        <title>Genome announcement of Methylocella silvestris TVC from permafrost.</title>
        <authorList>
            <person name="Wang J."/>
            <person name="Geng K."/>
            <person name="Ul-Haque F."/>
            <person name="Crombie A.T."/>
            <person name="Street L.E."/>
            <person name="Wookey P.A."/>
            <person name="Murrell J.C."/>
            <person name="Pratscher J."/>
        </authorList>
    </citation>
    <scope>NUCLEOTIDE SEQUENCE [LARGE SCALE GENOMIC DNA]</scope>
    <source>
        <strain evidence="6 7">TVC</strain>
    </source>
</reference>
<comment type="caution">
    <text evidence="6">The sequence shown here is derived from an EMBL/GenBank/DDBJ whole genome shotgun (WGS) entry which is preliminary data.</text>
</comment>
<dbReference type="GO" id="GO:0016746">
    <property type="term" value="F:acyltransferase activity"/>
    <property type="evidence" value="ECO:0007669"/>
    <property type="project" value="UniProtKB-KW"/>
</dbReference>
<dbReference type="OrthoDB" id="7208816at2"/>
<keyword evidence="3" id="KW-0808">Transferase</keyword>
<dbReference type="NCBIfam" id="TIGR01838">
    <property type="entry name" value="PHA_synth_I"/>
    <property type="match status" value="1"/>
</dbReference>
<dbReference type="InterPro" id="IPR051321">
    <property type="entry name" value="PHA/PHB_synthase"/>
</dbReference>
<feature type="domain" description="Poly-beta-hydroxybutyrate polymerase N-terminal" evidence="5">
    <location>
        <begin position="108"/>
        <end position="280"/>
    </location>
</feature>
<name>A0A2J7TBY4_METSI</name>
<evidence type="ECO:0000256" key="1">
    <source>
        <dbReference type="ARBA" id="ARBA00004496"/>
    </source>
</evidence>
<dbReference type="SUPFAM" id="SSF53474">
    <property type="entry name" value="alpha/beta-Hydrolases"/>
    <property type="match status" value="1"/>
</dbReference>
<dbReference type="InterPro" id="IPR010941">
    <property type="entry name" value="PhaC_N"/>
</dbReference>
<comment type="subcellular location">
    <subcellularLocation>
        <location evidence="1">Cytoplasm</location>
    </subcellularLocation>
</comment>
<dbReference type="GO" id="GO:0005737">
    <property type="term" value="C:cytoplasm"/>
    <property type="evidence" value="ECO:0007669"/>
    <property type="project" value="UniProtKB-SubCell"/>
</dbReference>
<evidence type="ECO:0000256" key="3">
    <source>
        <dbReference type="ARBA" id="ARBA00022679"/>
    </source>
</evidence>
<dbReference type="InterPro" id="IPR010963">
    <property type="entry name" value="PHA_synth_I"/>
</dbReference>